<gene>
    <name evidence="2" type="ORF">FHS83_001517</name>
</gene>
<feature type="transmembrane region" description="Helical" evidence="1">
    <location>
        <begin position="293"/>
        <end position="318"/>
    </location>
</feature>
<evidence type="ECO:0000313" key="3">
    <source>
        <dbReference type="Proteomes" id="UP000570514"/>
    </source>
</evidence>
<feature type="transmembrane region" description="Helical" evidence="1">
    <location>
        <begin position="12"/>
        <end position="31"/>
    </location>
</feature>
<reference evidence="2 3" key="1">
    <citation type="submission" date="2020-03" db="EMBL/GenBank/DDBJ databases">
        <title>Genomic Encyclopedia of Type Strains, Phase IV (KMG-IV): sequencing the most valuable type-strain genomes for metagenomic binning, comparative biology and taxonomic classification.</title>
        <authorList>
            <person name="Goeker M."/>
        </authorList>
    </citation>
    <scope>NUCLEOTIDE SEQUENCE [LARGE SCALE GENOMIC DNA]</scope>
    <source>
        <strain evidence="2 3">DSM 19867</strain>
    </source>
</reference>
<evidence type="ECO:0008006" key="4">
    <source>
        <dbReference type="Google" id="ProtNLM"/>
    </source>
</evidence>
<accession>A0A846MY92</accession>
<feature type="transmembrane region" description="Helical" evidence="1">
    <location>
        <begin position="262"/>
        <end position="281"/>
    </location>
</feature>
<feature type="transmembrane region" description="Helical" evidence="1">
    <location>
        <begin position="155"/>
        <end position="175"/>
    </location>
</feature>
<dbReference type="Proteomes" id="UP000570514">
    <property type="component" value="Unassembled WGS sequence"/>
</dbReference>
<evidence type="ECO:0000313" key="2">
    <source>
        <dbReference type="EMBL" id="NIK88199.1"/>
    </source>
</evidence>
<name>A0A846MY92_9PROT</name>
<dbReference type="InterPro" id="IPR025291">
    <property type="entry name" value="DUF4153"/>
</dbReference>
<dbReference type="Pfam" id="PF13687">
    <property type="entry name" value="DUF4153"/>
    <property type="match status" value="1"/>
</dbReference>
<feature type="transmembrane region" description="Helical" evidence="1">
    <location>
        <begin position="37"/>
        <end position="58"/>
    </location>
</feature>
<keyword evidence="1" id="KW-0472">Membrane</keyword>
<keyword evidence="1" id="KW-0812">Transmembrane</keyword>
<dbReference type="AlphaFoldDB" id="A0A846MY92"/>
<evidence type="ECO:0000256" key="1">
    <source>
        <dbReference type="SAM" id="Phobius"/>
    </source>
</evidence>
<keyword evidence="3" id="KW-1185">Reference proteome</keyword>
<dbReference type="RefSeq" id="WP_167082391.1">
    <property type="nucleotide sequence ID" value="NZ_BAAADC010000001.1"/>
</dbReference>
<proteinExistence type="predicted"/>
<feature type="transmembrane region" description="Helical" evidence="1">
    <location>
        <begin position="195"/>
        <end position="212"/>
    </location>
</feature>
<organism evidence="2 3">
    <name type="scientific">Rhizomicrobium palustre</name>
    <dbReference type="NCBI Taxonomy" id="189966"/>
    <lineage>
        <taxon>Bacteria</taxon>
        <taxon>Pseudomonadati</taxon>
        <taxon>Pseudomonadota</taxon>
        <taxon>Alphaproteobacteria</taxon>
        <taxon>Micropepsales</taxon>
        <taxon>Micropepsaceae</taxon>
        <taxon>Rhizomicrobium</taxon>
    </lineage>
</organism>
<sequence length="592" mass="64275">MQNIGPQGQFAGRLIAGAIQGVTLYFLYEAYEAHSAVAANGFIFAPLVILALFIPLAVSQGLGNLRNATLAIWIAAAAAVIAGFAVYDIWHGWPTERVFIHSQSETLPRNLPAFGTFFFSGVFLFIAQALVIAGDAEKKFIAAYPSYFDTAWKQGLQFALAGVFVGVFWALLWLGAALFKLIDLDFLEKLIEHRWFAIPATTLAIAAALHVTDVRANLVRGARSLVLALFSWLLLLIVVIAAGFLFSLVFTGLAPLWKTRMATNLLLTAAASLAVLINAAYQDGDEERRPVKILRLASSLGGVLLLPIVTLAAYATYLRIAQYGWTADRISAVAVIVVAASYAVGYAIAALAPKAWLKRIEIWNVATSFLVLVIIAALFSPLADPMRIGVASQLARLESGKVAPEKFDVWYLRHEGGRFGKETLEKLSKSPNATLAANAKTALASEAGYRTLPEQKPEPVDLAARIRVYPAGAKLPDSFLKQDWKRDPSTMPCLASGIFEGWHCTAILRNAPQTEVVLVYGDDAPGDYKQIVLFRETDGVWTAISRFDGKLCGREYSDLLTGKFETATPIQPDLVVAGRRVAMQPTPAGECK</sequence>
<dbReference type="EMBL" id="JAASRM010000001">
    <property type="protein sequence ID" value="NIK88199.1"/>
    <property type="molecule type" value="Genomic_DNA"/>
</dbReference>
<feature type="transmembrane region" description="Helical" evidence="1">
    <location>
        <begin position="330"/>
        <end position="351"/>
    </location>
</feature>
<keyword evidence="1" id="KW-1133">Transmembrane helix</keyword>
<protein>
    <recommendedName>
        <fullName evidence="4">DUF4153 domain-containing protein</fullName>
    </recommendedName>
</protein>
<feature type="transmembrane region" description="Helical" evidence="1">
    <location>
        <begin position="363"/>
        <end position="383"/>
    </location>
</feature>
<feature type="transmembrane region" description="Helical" evidence="1">
    <location>
        <begin position="70"/>
        <end position="93"/>
    </location>
</feature>
<feature type="transmembrane region" description="Helical" evidence="1">
    <location>
        <begin position="224"/>
        <end position="250"/>
    </location>
</feature>
<comment type="caution">
    <text evidence="2">The sequence shown here is derived from an EMBL/GenBank/DDBJ whole genome shotgun (WGS) entry which is preliminary data.</text>
</comment>
<feature type="transmembrane region" description="Helical" evidence="1">
    <location>
        <begin position="113"/>
        <end position="134"/>
    </location>
</feature>